<dbReference type="GO" id="GO:0000981">
    <property type="term" value="F:DNA-binding transcription factor activity, RNA polymerase II-specific"/>
    <property type="evidence" value="ECO:0007669"/>
    <property type="project" value="TreeGrafter"/>
</dbReference>
<dbReference type="GO" id="GO:0000978">
    <property type="term" value="F:RNA polymerase II cis-regulatory region sequence-specific DNA binding"/>
    <property type="evidence" value="ECO:0007669"/>
    <property type="project" value="TreeGrafter"/>
</dbReference>
<evidence type="ECO:0000256" key="7">
    <source>
        <dbReference type="SAM" id="MobiDB-lite"/>
    </source>
</evidence>
<dbReference type="GO" id="GO:0008270">
    <property type="term" value="F:zinc ion binding"/>
    <property type="evidence" value="ECO:0007669"/>
    <property type="project" value="UniProtKB-KW"/>
</dbReference>
<dbReference type="EMBL" id="JAAAXW010000017">
    <property type="protein sequence ID" value="KAF9549607.1"/>
    <property type="molecule type" value="Genomic_DNA"/>
</dbReference>
<dbReference type="CDD" id="cd00202">
    <property type="entry name" value="ZnF_GATA"/>
    <property type="match status" value="1"/>
</dbReference>
<feature type="compositionally biased region" description="Low complexity" evidence="7">
    <location>
        <begin position="77"/>
        <end position="94"/>
    </location>
</feature>
<dbReference type="InterPro" id="IPR000679">
    <property type="entry name" value="Znf_GATA"/>
</dbReference>
<keyword evidence="3 6" id="KW-0863">Zinc-finger</keyword>
<evidence type="ECO:0000313" key="9">
    <source>
        <dbReference type="EMBL" id="KAF9549607.1"/>
    </source>
</evidence>
<dbReference type="PANTHER" id="PTHR10071:SF281">
    <property type="entry name" value="BOX A-BINDING FACTOR-RELATED"/>
    <property type="match status" value="1"/>
</dbReference>
<feature type="compositionally biased region" description="Low complexity" evidence="7">
    <location>
        <begin position="184"/>
        <end position="195"/>
    </location>
</feature>
<feature type="compositionally biased region" description="Polar residues" evidence="7">
    <location>
        <begin position="464"/>
        <end position="475"/>
    </location>
</feature>
<feature type="region of interest" description="Disordered" evidence="7">
    <location>
        <begin position="151"/>
        <end position="250"/>
    </location>
</feature>
<sequence>MMVDRFAHMDDGLTLAISTPSSSSPDMNTNSSASMGIPNHHQHQLSVHGGHHNGNGSGNAASISNQVWSLAAALQQNSTHNNHNSSSNGTTKQPKATKTKKASARPPRALECFNCKVTQTPLWRRTLDRKHSLCNACGLYYKQYNGHRPLHIRHKPSLSQNNNPTNGGAHHQQNREHASPYTLAPSGNAAANAAARSKKDSSASSPSSSSPVMSPRSIKEEDEEPEAASSSPAPVVPENSNNQAEDHQQAEGLCIETSAEESSAQDKSDETATTISAKQALSFLDVTTGPRVKRSSSSGNSKGSKNASRHRQTRSFNGPIQTDLSGFPMNQQSHSAVEWQQQHGNIHADMMGNSHQQHHHHHLAGQDAASAAAAFAHYHSTGFLPEDLNDSPLLMGDAGPFSPTSTLSSPLTASMISPLSHGGAMAAYSLPPTALTGMAVDGLVASSKDELLHHHHNQHQTQQDMNDNSTTGSSQKSLIFDDMRFQVLVEHMRPGQMYKFLNILENRCHVLRHRLSMPNDSSEFAAASAGLTPQQQQQQMNILLAQQQHQQSIVSTPTTECGFGSLSLSSPPVKEDRMGYSWPTPSYNQQQHSQMVAAYNMGGSEAATMEPEYHTFRQQQVFQPLAGRGGSEDCDEHDDEETANNNNSAYWHHQQQQQQSSIAVFAASD</sequence>
<evidence type="ECO:0000256" key="5">
    <source>
        <dbReference type="ARBA" id="ARBA00023242"/>
    </source>
</evidence>
<feature type="region of interest" description="Disordered" evidence="7">
    <location>
        <begin position="286"/>
        <end position="320"/>
    </location>
</feature>
<comment type="caution">
    <text evidence="9">The sequence shown here is derived from an EMBL/GenBank/DDBJ whole genome shotgun (WGS) entry which is preliminary data.</text>
</comment>
<keyword evidence="4" id="KW-0862">Zinc</keyword>
<evidence type="ECO:0000256" key="3">
    <source>
        <dbReference type="ARBA" id="ARBA00022771"/>
    </source>
</evidence>
<dbReference type="InterPro" id="IPR039355">
    <property type="entry name" value="Transcription_factor_GATA"/>
</dbReference>
<feature type="region of interest" description="Disordered" evidence="7">
    <location>
        <begin position="455"/>
        <end position="475"/>
    </location>
</feature>
<reference evidence="9" key="1">
    <citation type="journal article" date="2020" name="Fungal Divers.">
        <title>Resolving the Mortierellaceae phylogeny through synthesis of multi-gene phylogenetics and phylogenomics.</title>
        <authorList>
            <person name="Vandepol N."/>
            <person name="Liber J."/>
            <person name="Desiro A."/>
            <person name="Na H."/>
            <person name="Kennedy M."/>
            <person name="Barry K."/>
            <person name="Grigoriev I.V."/>
            <person name="Miller A.N."/>
            <person name="O'Donnell K."/>
            <person name="Stajich J.E."/>
            <person name="Bonito G."/>
        </authorList>
    </citation>
    <scope>NUCLEOTIDE SEQUENCE</scope>
    <source>
        <strain evidence="9">NRRL 2591</strain>
    </source>
</reference>
<feature type="region of interest" description="Disordered" evidence="7">
    <location>
        <begin position="17"/>
        <end position="61"/>
    </location>
</feature>
<protein>
    <recommendedName>
        <fullName evidence="8">GATA-type domain-containing protein</fullName>
    </recommendedName>
</protein>
<accession>A0A9P6FFH2</accession>
<dbReference type="Gene3D" id="3.30.50.10">
    <property type="entry name" value="Erythroid Transcription Factor GATA-1, subunit A"/>
    <property type="match status" value="1"/>
</dbReference>
<feature type="compositionally biased region" description="Acidic residues" evidence="7">
    <location>
        <begin position="632"/>
        <end position="642"/>
    </location>
</feature>
<dbReference type="SUPFAM" id="SSF57716">
    <property type="entry name" value="Glucocorticoid receptor-like (DNA-binding domain)"/>
    <property type="match status" value="1"/>
</dbReference>
<dbReference type="GO" id="GO:0000122">
    <property type="term" value="P:negative regulation of transcription by RNA polymerase II"/>
    <property type="evidence" value="ECO:0007669"/>
    <property type="project" value="TreeGrafter"/>
</dbReference>
<comment type="subcellular location">
    <subcellularLocation>
        <location evidence="1">Nucleus</location>
    </subcellularLocation>
</comment>
<evidence type="ECO:0000256" key="1">
    <source>
        <dbReference type="ARBA" id="ARBA00004123"/>
    </source>
</evidence>
<name>A0A9P6FFH2_9FUNG</name>
<gene>
    <name evidence="9" type="ORF">EC957_003143</name>
</gene>
<dbReference type="GO" id="GO:0045944">
    <property type="term" value="P:positive regulation of transcription by RNA polymerase II"/>
    <property type="evidence" value="ECO:0007669"/>
    <property type="project" value="TreeGrafter"/>
</dbReference>
<feature type="compositionally biased region" description="Low complexity" evidence="7">
    <location>
        <begin position="18"/>
        <end position="34"/>
    </location>
</feature>
<evidence type="ECO:0000259" key="8">
    <source>
        <dbReference type="PROSITE" id="PS50114"/>
    </source>
</evidence>
<keyword evidence="5" id="KW-0539">Nucleus</keyword>
<evidence type="ECO:0000256" key="4">
    <source>
        <dbReference type="ARBA" id="ARBA00022833"/>
    </source>
</evidence>
<dbReference type="AlphaFoldDB" id="A0A9P6FFH2"/>
<feature type="compositionally biased region" description="Low complexity" evidence="7">
    <location>
        <begin position="295"/>
        <end position="306"/>
    </location>
</feature>
<evidence type="ECO:0000313" key="10">
    <source>
        <dbReference type="Proteomes" id="UP000723463"/>
    </source>
</evidence>
<dbReference type="Proteomes" id="UP000723463">
    <property type="component" value="Unassembled WGS sequence"/>
</dbReference>
<evidence type="ECO:0000256" key="6">
    <source>
        <dbReference type="PROSITE-ProRule" id="PRU00094"/>
    </source>
</evidence>
<dbReference type="PROSITE" id="PS50114">
    <property type="entry name" value="GATA_ZN_FINGER_2"/>
    <property type="match status" value="1"/>
</dbReference>
<feature type="compositionally biased region" description="Polar residues" evidence="7">
    <location>
        <begin position="157"/>
        <end position="166"/>
    </location>
</feature>
<feature type="domain" description="GATA-type" evidence="8">
    <location>
        <begin position="106"/>
        <end position="162"/>
    </location>
</feature>
<proteinExistence type="predicted"/>
<dbReference type="SMART" id="SM00401">
    <property type="entry name" value="ZnF_GATA"/>
    <property type="match status" value="1"/>
</dbReference>
<dbReference type="PANTHER" id="PTHR10071">
    <property type="entry name" value="TRANSCRIPTION FACTOR GATA FAMILY MEMBER"/>
    <property type="match status" value="1"/>
</dbReference>
<feature type="compositionally biased region" description="Low complexity" evidence="7">
    <location>
        <begin position="202"/>
        <end position="216"/>
    </location>
</feature>
<keyword evidence="10" id="KW-1185">Reference proteome</keyword>
<organism evidence="9 10">
    <name type="scientific">Mortierella hygrophila</name>
    <dbReference type="NCBI Taxonomy" id="979708"/>
    <lineage>
        <taxon>Eukaryota</taxon>
        <taxon>Fungi</taxon>
        <taxon>Fungi incertae sedis</taxon>
        <taxon>Mucoromycota</taxon>
        <taxon>Mortierellomycotina</taxon>
        <taxon>Mortierellomycetes</taxon>
        <taxon>Mortierellales</taxon>
        <taxon>Mortierellaceae</taxon>
        <taxon>Mortierella</taxon>
    </lineage>
</organism>
<dbReference type="Pfam" id="PF00320">
    <property type="entry name" value="GATA"/>
    <property type="match status" value="1"/>
</dbReference>
<feature type="region of interest" description="Disordered" evidence="7">
    <location>
        <begin position="623"/>
        <end position="669"/>
    </location>
</feature>
<keyword evidence="2" id="KW-0479">Metal-binding</keyword>
<dbReference type="InterPro" id="IPR013088">
    <property type="entry name" value="Znf_NHR/GATA"/>
</dbReference>
<feature type="compositionally biased region" description="Low complexity" evidence="7">
    <location>
        <begin position="227"/>
        <end position="242"/>
    </location>
</feature>
<feature type="region of interest" description="Disordered" evidence="7">
    <location>
        <begin position="77"/>
        <end position="106"/>
    </location>
</feature>
<evidence type="ECO:0000256" key="2">
    <source>
        <dbReference type="ARBA" id="ARBA00022723"/>
    </source>
</evidence>
<dbReference type="GO" id="GO:0005634">
    <property type="term" value="C:nucleus"/>
    <property type="evidence" value="ECO:0007669"/>
    <property type="project" value="UniProtKB-SubCell"/>
</dbReference>